<dbReference type="AlphaFoldDB" id="A0A074ZQK0"/>
<dbReference type="Proteomes" id="UP000054324">
    <property type="component" value="Unassembled WGS sequence"/>
</dbReference>
<dbReference type="GeneID" id="20317952"/>
<reference evidence="1 2" key="1">
    <citation type="submission" date="2013-11" db="EMBL/GenBank/DDBJ databases">
        <title>Opisthorchis viverrini - life in the bile duct.</title>
        <authorList>
            <person name="Young N.D."/>
            <person name="Nagarajan N."/>
            <person name="Lin S.J."/>
            <person name="Korhonen P.K."/>
            <person name="Jex A.R."/>
            <person name="Hall R.S."/>
            <person name="Safavi-Hemami H."/>
            <person name="Kaewkong W."/>
            <person name="Bertrand D."/>
            <person name="Gao S."/>
            <person name="Seet Q."/>
            <person name="Wongkham S."/>
            <person name="Teh B.T."/>
            <person name="Wongkham C."/>
            <person name="Intapan P.M."/>
            <person name="Maleewong W."/>
            <person name="Yang X."/>
            <person name="Hu M."/>
            <person name="Wang Z."/>
            <person name="Hofmann A."/>
            <person name="Sternberg P.W."/>
            <person name="Tan P."/>
            <person name="Wang J."/>
            <person name="Gasser R.B."/>
        </authorList>
    </citation>
    <scope>NUCLEOTIDE SEQUENCE [LARGE SCALE GENOMIC DNA]</scope>
</reference>
<proteinExistence type="predicted"/>
<accession>A0A074ZQK0</accession>
<dbReference type="EMBL" id="KL596674">
    <property type="protein sequence ID" value="KER29658.1"/>
    <property type="molecule type" value="Genomic_DNA"/>
</dbReference>
<keyword evidence="2" id="KW-1185">Reference proteome</keyword>
<evidence type="ECO:0000313" key="2">
    <source>
        <dbReference type="Proteomes" id="UP000054324"/>
    </source>
</evidence>
<protein>
    <submittedName>
        <fullName evidence="1">Uncharacterized protein</fullName>
    </submittedName>
</protein>
<name>A0A074ZQK0_OPIVI</name>
<evidence type="ECO:0000313" key="1">
    <source>
        <dbReference type="EMBL" id="KER29658.1"/>
    </source>
</evidence>
<sequence>MAARHRKDVTAERFFFNLTCMTQWLECGFTDRKVCGSNPTFAFGLPLSRLGQPDLVLPWGSMVARHRRTPQLNAFFITVIITTNSITSVFNTDSLLPYTNVKLITKIFDGLNIPPPKRQINLKVKKKRPSGATCYVVPPKRDQPCQGGLHLPLI</sequence>
<dbReference type="RefSeq" id="XP_009166582.1">
    <property type="nucleotide sequence ID" value="XM_009168318.1"/>
</dbReference>
<dbReference type="KEGG" id="ovi:T265_03765"/>
<gene>
    <name evidence="1" type="ORF">T265_03765</name>
</gene>
<dbReference type="OrthoDB" id="775260at2759"/>
<organism evidence="1 2">
    <name type="scientific">Opisthorchis viverrini</name>
    <name type="common">Southeast Asian liver fluke</name>
    <dbReference type="NCBI Taxonomy" id="6198"/>
    <lineage>
        <taxon>Eukaryota</taxon>
        <taxon>Metazoa</taxon>
        <taxon>Spiralia</taxon>
        <taxon>Lophotrochozoa</taxon>
        <taxon>Platyhelminthes</taxon>
        <taxon>Trematoda</taxon>
        <taxon>Digenea</taxon>
        <taxon>Opisthorchiida</taxon>
        <taxon>Opisthorchiata</taxon>
        <taxon>Opisthorchiidae</taxon>
        <taxon>Opisthorchis</taxon>
    </lineage>
</organism>
<dbReference type="CTD" id="20317952"/>